<dbReference type="SUPFAM" id="SSF54427">
    <property type="entry name" value="NTF2-like"/>
    <property type="match status" value="1"/>
</dbReference>
<name>A0A1G7A308_9BURK</name>
<dbReference type="Pfam" id="PF04335">
    <property type="entry name" value="VirB8"/>
    <property type="match status" value="1"/>
</dbReference>
<dbReference type="STRING" id="416944.SAMN05421548_13260"/>
<sequence>MTLLKHSTQALDWEASMLQMQERSERRAWQVAKVASVIAVACAVAFASMLPFYRLIPLPIEVDRLTGDAEVIDVLDARHVKLTELIDKHWLTTYVQTRERYFWPFLQMDYDTVRTMSDGRAQHDYEQIYAGPGALDKTLGPDIEHRIKILSTSLPPGEPGRAVVRFMRTTVDHGQVERPECFLATIAYQYKPRLLQREREGTLNPLGFKVTAYSRDADYGVCQSSQDSSAPGISVSASSTEAQR</sequence>
<dbReference type="CDD" id="cd16424">
    <property type="entry name" value="VirB8"/>
    <property type="match status" value="1"/>
</dbReference>
<evidence type="ECO:0000256" key="4">
    <source>
        <dbReference type="ARBA" id="ARBA00023136"/>
    </source>
</evidence>
<evidence type="ECO:0000313" key="8">
    <source>
        <dbReference type="EMBL" id="SDE09003.1"/>
    </source>
</evidence>
<dbReference type="RefSeq" id="WP_092004040.1">
    <property type="nucleotide sequence ID" value="NZ_FMYQ01000032.1"/>
</dbReference>
<dbReference type="Gene3D" id="3.10.450.230">
    <property type="entry name" value="VirB8 protein"/>
    <property type="match status" value="1"/>
</dbReference>
<evidence type="ECO:0000256" key="3">
    <source>
        <dbReference type="ARBA" id="ARBA00022989"/>
    </source>
</evidence>
<dbReference type="AlphaFoldDB" id="A0A1G7A308"/>
<dbReference type="EMBL" id="FMYQ01000032">
    <property type="protein sequence ID" value="SDE09003.1"/>
    <property type="molecule type" value="Genomic_DNA"/>
</dbReference>
<dbReference type="PIRSF" id="PIRSF003299">
    <property type="entry name" value="VirB8_PtlE"/>
    <property type="match status" value="1"/>
</dbReference>
<evidence type="ECO:0000256" key="6">
    <source>
        <dbReference type="SAM" id="Phobius"/>
    </source>
</evidence>
<feature type="compositionally biased region" description="Low complexity" evidence="5">
    <location>
        <begin position="228"/>
        <end position="244"/>
    </location>
</feature>
<dbReference type="Proteomes" id="UP000198908">
    <property type="component" value="Unassembled WGS sequence"/>
</dbReference>
<keyword evidence="2 6" id="KW-0812">Transmembrane</keyword>
<accession>A0A1G7A308</accession>
<dbReference type="InterPro" id="IPR026264">
    <property type="entry name" value="VirB8/PtlE"/>
</dbReference>
<dbReference type="InterPro" id="IPR032710">
    <property type="entry name" value="NTF2-like_dom_sf"/>
</dbReference>
<feature type="transmembrane region" description="Helical" evidence="6">
    <location>
        <begin position="31"/>
        <end position="53"/>
    </location>
</feature>
<evidence type="ECO:0000256" key="5">
    <source>
        <dbReference type="SAM" id="MobiDB-lite"/>
    </source>
</evidence>
<comment type="subcellular location">
    <subcellularLocation>
        <location evidence="1">Membrane</location>
        <topology evidence="1">Single-pass membrane protein</topology>
    </subcellularLocation>
</comment>
<dbReference type="GO" id="GO:0016020">
    <property type="term" value="C:membrane"/>
    <property type="evidence" value="ECO:0007669"/>
    <property type="project" value="UniProtKB-SubCell"/>
</dbReference>
<dbReference type="InterPro" id="IPR007430">
    <property type="entry name" value="VirB8"/>
</dbReference>
<dbReference type="GO" id="GO:0030255">
    <property type="term" value="P:protein secretion by the type IV secretion system"/>
    <property type="evidence" value="ECO:0007669"/>
    <property type="project" value="InterPro"/>
</dbReference>
<evidence type="ECO:0000256" key="1">
    <source>
        <dbReference type="ARBA" id="ARBA00004167"/>
    </source>
</evidence>
<proteinExistence type="predicted"/>
<gene>
    <name evidence="8" type="ORF">SAMN05421548_13260</name>
</gene>
<keyword evidence="3 6" id="KW-1133">Transmembrane helix</keyword>
<keyword evidence="4 6" id="KW-0472">Membrane</keyword>
<reference evidence="9" key="1">
    <citation type="submission" date="2016-09" db="EMBL/GenBank/DDBJ databases">
        <authorList>
            <person name="Varghese N."/>
            <person name="Submissions S."/>
        </authorList>
    </citation>
    <scope>NUCLEOTIDE SEQUENCE [LARGE SCALE GENOMIC DNA]</scope>
    <source>
        <strain evidence="9">TNe-862</strain>
    </source>
</reference>
<keyword evidence="9" id="KW-1185">Reference proteome</keyword>
<organism evidence="8 9">
    <name type="scientific">Paraburkholderia lycopersici</name>
    <dbReference type="NCBI Taxonomy" id="416944"/>
    <lineage>
        <taxon>Bacteria</taxon>
        <taxon>Pseudomonadati</taxon>
        <taxon>Pseudomonadota</taxon>
        <taxon>Betaproteobacteria</taxon>
        <taxon>Burkholderiales</taxon>
        <taxon>Burkholderiaceae</taxon>
        <taxon>Paraburkholderia</taxon>
    </lineage>
</organism>
<evidence type="ECO:0000259" key="7">
    <source>
        <dbReference type="Pfam" id="PF04335"/>
    </source>
</evidence>
<feature type="domain" description="Bacterial virulence protein VirB8" evidence="7">
    <location>
        <begin position="10"/>
        <end position="217"/>
    </location>
</feature>
<evidence type="ECO:0000256" key="2">
    <source>
        <dbReference type="ARBA" id="ARBA00022692"/>
    </source>
</evidence>
<feature type="region of interest" description="Disordered" evidence="5">
    <location>
        <begin position="222"/>
        <end position="244"/>
    </location>
</feature>
<protein>
    <submittedName>
        <fullName evidence="8">Type IV secretion system protein VirB8</fullName>
    </submittedName>
</protein>
<dbReference type="OrthoDB" id="9816242at2"/>
<evidence type="ECO:0000313" key="9">
    <source>
        <dbReference type="Proteomes" id="UP000198908"/>
    </source>
</evidence>